<dbReference type="PRINTS" id="PR00320">
    <property type="entry name" value="GPROTEINBRPT"/>
</dbReference>
<dbReference type="Pfam" id="PF24883">
    <property type="entry name" value="NPHP3_N"/>
    <property type="match status" value="1"/>
</dbReference>
<evidence type="ECO:0000256" key="1">
    <source>
        <dbReference type="ARBA" id="ARBA00022574"/>
    </source>
</evidence>
<proteinExistence type="predicted"/>
<feature type="repeat" description="WD" evidence="3">
    <location>
        <begin position="1123"/>
        <end position="1151"/>
    </location>
</feature>
<dbReference type="SMART" id="SM00320">
    <property type="entry name" value="WD40"/>
    <property type="match status" value="10"/>
</dbReference>
<dbReference type="InterPro" id="IPR001680">
    <property type="entry name" value="WD40_rpt"/>
</dbReference>
<dbReference type="PROSITE" id="PS00678">
    <property type="entry name" value="WD_REPEATS_1"/>
    <property type="match status" value="3"/>
</dbReference>
<feature type="repeat" description="WD" evidence="3">
    <location>
        <begin position="1476"/>
        <end position="1517"/>
    </location>
</feature>
<protein>
    <recommendedName>
        <fullName evidence="4">Nephrocystin 3-like N-terminal domain-containing protein</fullName>
    </recommendedName>
</protein>
<organism evidence="5 6">
    <name type="scientific">Rhizoctonia solani</name>
    <dbReference type="NCBI Taxonomy" id="456999"/>
    <lineage>
        <taxon>Eukaryota</taxon>
        <taxon>Fungi</taxon>
        <taxon>Dikarya</taxon>
        <taxon>Basidiomycota</taxon>
        <taxon>Agaricomycotina</taxon>
        <taxon>Agaricomycetes</taxon>
        <taxon>Cantharellales</taxon>
        <taxon>Ceratobasidiaceae</taxon>
        <taxon>Rhizoctonia</taxon>
    </lineage>
</organism>
<feature type="repeat" description="WD" evidence="3">
    <location>
        <begin position="1519"/>
        <end position="1553"/>
    </location>
</feature>
<feature type="domain" description="Nephrocystin 3-like N-terminal" evidence="4">
    <location>
        <begin position="328"/>
        <end position="494"/>
    </location>
</feature>
<dbReference type="SUPFAM" id="SSF52540">
    <property type="entry name" value="P-loop containing nucleoside triphosphate hydrolases"/>
    <property type="match status" value="1"/>
</dbReference>
<dbReference type="SUPFAM" id="SSF50978">
    <property type="entry name" value="WD40 repeat-like"/>
    <property type="match status" value="1"/>
</dbReference>
<dbReference type="InterPro" id="IPR036322">
    <property type="entry name" value="WD40_repeat_dom_sf"/>
</dbReference>
<dbReference type="InterPro" id="IPR020472">
    <property type="entry name" value="WD40_PAC1"/>
</dbReference>
<evidence type="ECO:0000259" key="4">
    <source>
        <dbReference type="Pfam" id="PF24883"/>
    </source>
</evidence>
<evidence type="ECO:0000313" key="5">
    <source>
        <dbReference type="EMBL" id="CAE6344033.1"/>
    </source>
</evidence>
<accession>A0A8H2W6L6</accession>
<keyword evidence="1 3" id="KW-0853">WD repeat</keyword>
<dbReference type="EMBL" id="CAJMWS010000032">
    <property type="protein sequence ID" value="CAE6344033.1"/>
    <property type="molecule type" value="Genomic_DNA"/>
</dbReference>
<evidence type="ECO:0000256" key="2">
    <source>
        <dbReference type="ARBA" id="ARBA00022737"/>
    </source>
</evidence>
<dbReference type="InterPro" id="IPR019775">
    <property type="entry name" value="WD40_repeat_CS"/>
</dbReference>
<feature type="repeat" description="WD" evidence="3">
    <location>
        <begin position="1159"/>
        <end position="1200"/>
    </location>
</feature>
<dbReference type="InterPro" id="IPR011047">
    <property type="entry name" value="Quinoprotein_ADH-like_sf"/>
</dbReference>
<keyword evidence="2" id="KW-0677">Repeat</keyword>
<evidence type="ECO:0000313" key="6">
    <source>
        <dbReference type="Proteomes" id="UP000663846"/>
    </source>
</evidence>
<reference evidence="5" key="1">
    <citation type="submission" date="2021-01" db="EMBL/GenBank/DDBJ databases">
        <authorList>
            <person name="Kaushik A."/>
        </authorList>
    </citation>
    <scope>NUCLEOTIDE SEQUENCE</scope>
    <source>
        <strain evidence="5">AG1-1C</strain>
    </source>
</reference>
<name>A0A8H2W6L6_9AGAM</name>
<dbReference type="PROSITE" id="PS50082">
    <property type="entry name" value="WD_REPEATS_2"/>
    <property type="match status" value="4"/>
</dbReference>
<dbReference type="InterPro" id="IPR027417">
    <property type="entry name" value="P-loop_NTPase"/>
</dbReference>
<dbReference type="Gene3D" id="3.40.50.300">
    <property type="entry name" value="P-loop containing nucleotide triphosphate hydrolases"/>
    <property type="match status" value="1"/>
</dbReference>
<dbReference type="PROSITE" id="PS50294">
    <property type="entry name" value="WD_REPEATS_REGION"/>
    <property type="match status" value="3"/>
</dbReference>
<dbReference type="Proteomes" id="UP000663846">
    <property type="component" value="Unassembled WGS sequence"/>
</dbReference>
<dbReference type="PANTHER" id="PTHR19848">
    <property type="entry name" value="WD40 REPEAT PROTEIN"/>
    <property type="match status" value="1"/>
</dbReference>
<gene>
    <name evidence="5" type="ORF">RDB_LOCUS5820</name>
</gene>
<dbReference type="PANTHER" id="PTHR19848:SF8">
    <property type="entry name" value="F-BOX AND WD REPEAT DOMAIN CONTAINING 7"/>
    <property type="match status" value="1"/>
</dbReference>
<dbReference type="SUPFAM" id="SSF50998">
    <property type="entry name" value="Quinoprotein alcohol dehydrogenase-like"/>
    <property type="match status" value="1"/>
</dbReference>
<dbReference type="Pfam" id="PF00400">
    <property type="entry name" value="WD40"/>
    <property type="match status" value="7"/>
</dbReference>
<dbReference type="Gene3D" id="2.130.10.10">
    <property type="entry name" value="YVTN repeat-like/Quinoprotein amine dehydrogenase"/>
    <property type="match status" value="4"/>
</dbReference>
<evidence type="ECO:0000256" key="3">
    <source>
        <dbReference type="PROSITE-ProRule" id="PRU00221"/>
    </source>
</evidence>
<comment type="caution">
    <text evidence="5">The sequence shown here is derived from an EMBL/GenBank/DDBJ whole genome shotgun (WGS) entry which is preliminary data.</text>
</comment>
<dbReference type="InterPro" id="IPR015943">
    <property type="entry name" value="WD40/YVTN_repeat-like_dom_sf"/>
</dbReference>
<sequence length="1658" mass="183554">MSSPHDLGNRVRLRIAEIELQPALSKRTIKAELVVNGSVVKKLPAIDAGQSLKWSQLVICDAGSESRLELVIYQRHHGSYSRYESETCLVHEVKQSSKKLLIVKIEDIEYSAGLTLFDQTRAEESFAKGLGTLSRMEQTGGISDRLMVAQNMFKAMLQFGNLVAEAHPIAKLVFSVCTSAWERVEGEQKLGEELDDLAEQLVGMALLVEKVKKFARLEPLLQSIEDFLYLVEDVSIFVLERKAKGFVVRVLKGIVDSGDRDRVDDLGKRFQRVSGNFEKAIGAQTMAIVTTAYEDELLQRLDPVKPTRHKAPRACQDGTRLDVLHDIGKWIQAKCSSSTFMWVYGQAGIGKSTISTSVCKGMFDRGAHVVSFFCKRDDSELRDPLRLINSIAHGLACRYPPYGKLVAKAIETNKDLYAPYLDLETRYRWLLKNPLCELNNTPSPTPCVVIIDALDECGTEKSRVEREKSREQLLKYLVELSSLVTWLRVIVTSRPDSDIRDFFDKFVAQPLERIDLHKYPAVNDIRAFIEKTLGKIPSEDGWPVDGIDRLCKKAGDLFIWGATACAFITGADDSLEQLQLVLDGNSSASGFDGLDSLYMAVIRNALANDAADSLSNMKRCIGAVVTISTRQPVPIEALSKLMGQHIKPKILGKIISRLGAVLYSDAHLKGAIRVMHPSFADFVVDKGRSGDFWANPVQRNIEISAGCVHAMKNELRFNICELETSHLPNNEIPDLDSKIDANISGQLAYSCIYWIDHLLGSEDKFTEVAGLAAVVVQAEQPLLLYWLEVLSVLQKVHIAIYGLRELGRQLQLNQRASSQSVWDAFRFVFAFSDPIIISAPHIYISALALAPKQSKVSSRFLGQFLNTARVVEGEVETWPNWLRSLHHPSTIRSLCVSQDGQWLLTSCKDDSSPVRIFDMRTGELLRTLKHDYSSHVSRFVVISPDGSLIASASETGQVLFWNANTGIVTYKYQIEIPAYESFNPKAWSFSPDGSTLRMLVTTSDYYSLEPPAVWEIGRGKETKTPLQNPTGEKVDVTAAAPSPDGTRVAVGYSYGYDDLLIFQWSYPLVAHATRFNIGSSPKIIVFSPEGNLVATAGDEVQIWNVKTGKIVGGPLVGLGFYGINAIAFSSDGAQIVAGTWDCTVRTWETRTCNITGNIFLGHSLSVKTVGFSPDGLYILSGSSDNTVLIWDVSTGRSIDDDDDDNDNDNNDSFAEQLTGSIAATQFVQHEVSDCDVDHSEEPRNLEHSVQLAGHSDPVTKVMFSLDGNHIISVSNSHKGMMQNWDAQTGCPIGNPLIVDSPITRVGLSPDGTRTIVTGHSCMVDIRDTKTYELLMQHNGASFALSPDGTHLVTGDSNLDDDTKTGLFLRDFNTGCIVRKLDVDGVKAFPFFIAFASDGSQMLSCHRIWSDDGSTYSSRVIVWDVKNYSIVGDWSLDSNFDPQALSLDGSCLASYCTNDLSIVLNDSHTGKRITHPLVGHTSQVYSIAFSPDGIQMASGAREKDIRLWDAKRAIALINPLAGHTNDVHSVSFSPDGTKLVSGSEDESICVWDVSANGIHSPWHKGDSSRWPSNTRLFPPHPTRSGWVSHDQKALTIWLPDHYRNFSDHRLLQRISADPQIRIDFSRFVHGEAWTSVMTQALPNAIERPMPEFELKSLNL</sequence>
<dbReference type="InterPro" id="IPR056884">
    <property type="entry name" value="NPHP3-like_N"/>
</dbReference>